<proteinExistence type="predicted"/>
<dbReference type="AlphaFoldDB" id="A0A5B7TTW4"/>
<dbReference type="KEGG" id="fbe:FF125_09490"/>
<dbReference type="OrthoDB" id="9803979at2"/>
<evidence type="ECO:0000313" key="2">
    <source>
        <dbReference type="Proteomes" id="UP000306229"/>
    </source>
</evidence>
<evidence type="ECO:0000313" key="1">
    <source>
        <dbReference type="EMBL" id="QCX38653.1"/>
    </source>
</evidence>
<dbReference type="RefSeq" id="WP_138949545.1">
    <property type="nucleotide sequence ID" value="NZ_CP040749.1"/>
</dbReference>
<reference evidence="1 2" key="1">
    <citation type="submission" date="2019-05" db="EMBL/GenBank/DDBJ databases">
        <title>Algicella ahnfeltiae gen. nov., sp. nov., a novel marine bacterium of the family Flavobacteriaceae isolated from a red alga.</title>
        <authorList>
            <person name="Nedashkovskaya O.I."/>
            <person name="Kukhlevskiy A.D."/>
            <person name="Kim S.-G."/>
            <person name="Zhukova N.V."/>
            <person name="Mikhailov V.V."/>
        </authorList>
    </citation>
    <scope>NUCLEOTIDE SEQUENCE [LARGE SCALE GENOMIC DNA]</scope>
    <source>
        <strain evidence="1 2">10Alg115</strain>
    </source>
</reference>
<keyword evidence="2" id="KW-1185">Reference proteome</keyword>
<dbReference type="EMBL" id="CP040749">
    <property type="protein sequence ID" value="QCX38653.1"/>
    <property type="molecule type" value="Genomic_DNA"/>
</dbReference>
<sequence>MELQQITPERKKGTENFKFDNETLNFKLNDFWIWNQSNLIENRTRGILAEFIVKKALDIKEGVRIEWDCYDLITENGIKIEIKSAAYIQSWKQKKYSTIQFGIAQSVGDPLHVEYDGNIKRWSDFYIFCVLNNKDQETLNPIDLNQWSFYVLKTEVLNDKIPTQKTIGLNSLLRLNPIKCNFNELKSVIK</sequence>
<protein>
    <submittedName>
        <fullName evidence="1">Uncharacterized protein</fullName>
    </submittedName>
</protein>
<dbReference type="Proteomes" id="UP000306229">
    <property type="component" value="Chromosome"/>
</dbReference>
<accession>A0A5B7TTW4</accession>
<name>A0A5B7TTW4_9FLAO</name>
<gene>
    <name evidence="1" type="ORF">FF125_09490</name>
</gene>
<organism evidence="1 2">
    <name type="scientific">Aureibaculum algae</name>
    <dbReference type="NCBI Taxonomy" id="2584122"/>
    <lineage>
        <taxon>Bacteria</taxon>
        <taxon>Pseudomonadati</taxon>
        <taxon>Bacteroidota</taxon>
        <taxon>Flavobacteriia</taxon>
        <taxon>Flavobacteriales</taxon>
        <taxon>Flavobacteriaceae</taxon>
        <taxon>Aureibaculum</taxon>
    </lineage>
</organism>